<dbReference type="AlphaFoldDB" id="R8BLW4"/>
<evidence type="ECO:0000313" key="3">
    <source>
        <dbReference type="Proteomes" id="UP000014074"/>
    </source>
</evidence>
<dbReference type="KEGG" id="tmn:UCRPA7_4245"/>
<dbReference type="Proteomes" id="UP000014074">
    <property type="component" value="Unassembled WGS sequence"/>
</dbReference>
<dbReference type="OrthoDB" id="8120565at2759"/>
<protein>
    <submittedName>
        <fullName evidence="2">Putative mfs quinate protein</fullName>
    </submittedName>
</protein>
<keyword evidence="1" id="KW-0472">Membrane</keyword>
<dbReference type="HOGENOM" id="CLU_2639848_0_0_1"/>
<proteinExistence type="predicted"/>
<dbReference type="GeneID" id="19324676"/>
<name>R8BLW4_PHAM7</name>
<keyword evidence="1" id="KW-0812">Transmembrane</keyword>
<accession>R8BLW4</accession>
<dbReference type="EMBL" id="KB933100">
    <property type="protein sequence ID" value="EOO00332.1"/>
    <property type="molecule type" value="Genomic_DNA"/>
</dbReference>
<sequence>MLVSVPYGVYFIFASVNFVMAILAFWIPETKGISLERMDELFGGADLSHIEDVGVVAQKADVEADLEKSETVYASKH</sequence>
<gene>
    <name evidence="2" type="ORF">UCRPA7_4245</name>
</gene>
<keyword evidence="3" id="KW-1185">Reference proteome</keyword>
<reference evidence="3" key="1">
    <citation type="journal article" date="2013" name="Genome Announc.">
        <title>Draft genome sequence of the ascomycete Phaeoacremonium aleophilum strain UCR-PA7, a causal agent of the esca disease complex in grapevines.</title>
        <authorList>
            <person name="Blanco-Ulate B."/>
            <person name="Rolshausen P."/>
            <person name="Cantu D."/>
        </authorList>
    </citation>
    <scope>NUCLEOTIDE SEQUENCE [LARGE SCALE GENOMIC DNA]</scope>
    <source>
        <strain evidence="3">UCR-PA7</strain>
    </source>
</reference>
<feature type="transmembrane region" description="Helical" evidence="1">
    <location>
        <begin position="6"/>
        <end position="27"/>
    </location>
</feature>
<evidence type="ECO:0000256" key="1">
    <source>
        <dbReference type="SAM" id="Phobius"/>
    </source>
</evidence>
<dbReference type="InterPro" id="IPR036259">
    <property type="entry name" value="MFS_trans_sf"/>
</dbReference>
<keyword evidence="1" id="KW-1133">Transmembrane helix</keyword>
<dbReference type="Gene3D" id="1.20.1250.20">
    <property type="entry name" value="MFS general substrate transporter like domains"/>
    <property type="match status" value="1"/>
</dbReference>
<dbReference type="RefSeq" id="XP_007914999.1">
    <property type="nucleotide sequence ID" value="XM_007916808.1"/>
</dbReference>
<evidence type="ECO:0000313" key="2">
    <source>
        <dbReference type="EMBL" id="EOO00332.1"/>
    </source>
</evidence>
<organism evidence="2 3">
    <name type="scientific">Phaeoacremonium minimum (strain UCR-PA7)</name>
    <name type="common">Esca disease fungus</name>
    <name type="synonym">Togninia minima</name>
    <dbReference type="NCBI Taxonomy" id="1286976"/>
    <lineage>
        <taxon>Eukaryota</taxon>
        <taxon>Fungi</taxon>
        <taxon>Dikarya</taxon>
        <taxon>Ascomycota</taxon>
        <taxon>Pezizomycotina</taxon>
        <taxon>Sordariomycetes</taxon>
        <taxon>Sordariomycetidae</taxon>
        <taxon>Togniniales</taxon>
        <taxon>Togniniaceae</taxon>
        <taxon>Phaeoacremonium</taxon>
    </lineage>
</organism>